<reference evidence="1 2" key="1">
    <citation type="submission" date="2019-03" db="EMBL/GenBank/DDBJ databases">
        <title>Systems level insights into methane cycling in arid and semi-arid ecosystems.</title>
        <authorList>
            <person name="Kalyuzhnaya M."/>
        </authorList>
    </citation>
    <scope>NUCLEOTIDE SEQUENCE [LARGE SCALE GENOMIC DNA]</scope>
    <source>
        <strain evidence="1 2">S-1</strain>
    </source>
</reference>
<comment type="caution">
    <text evidence="1">The sequence shown here is derived from an EMBL/GenBank/DDBJ whole genome shotgun (WGS) entry which is preliminary data.</text>
</comment>
<accession>A0ABY2CNY4</accession>
<evidence type="ECO:0000313" key="1">
    <source>
        <dbReference type="EMBL" id="TCV82628.1"/>
    </source>
</evidence>
<dbReference type="Proteomes" id="UP000295649">
    <property type="component" value="Unassembled WGS sequence"/>
</dbReference>
<proteinExistence type="predicted"/>
<keyword evidence="2" id="KW-1185">Reference proteome</keyword>
<organism evidence="1 2">
    <name type="scientific">Methylomonas methanica</name>
    <dbReference type="NCBI Taxonomy" id="421"/>
    <lineage>
        <taxon>Bacteria</taxon>
        <taxon>Pseudomonadati</taxon>
        <taxon>Pseudomonadota</taxon>
        <taxon>Gammaproteobacteria</taxon>
        <taxon>Methylococcales</taxon>
        <taxon>Methylococcaceae</taxon>
        <taxon>Methylomonas</taxon>
    </lineage>
</organism>
<sequence>MAGIAWVALKQAAAVSEGYIIARNNPCNLLWTVCLGN</sequence>
<name>A0ABY2CNY4_METMH</name>
<protein>
    <submittedName>
        <fullName evidence="1">Uncharacterized protein</fullName>
    </submittedName>
</protein>
<dbReference type="EMBL" id="SMCN01000012">
    <property type="protein sequence ID" value="TCV82628.1"/>
    <property type="molecule type" value="Genomic_DNA"/>
</dbReference>
<gene>
    <name evidence="1" type="ORF">EDE11_11258</name>
</gene>
<evidence type="ECO:0000313" key="2">
    <source>
        <dbReference type="Proteomes" id="UP000295649"/>
    </source>
</evidence>